<dbReference type="Pfam" id="PF07460">
    <property type="entry name" value="NUMOD3"/>
    <property type="match status" value="1"/>
</dbReference>
<dbReference type="InterPro" id="IPR003615">
    <property type="entry name" value="HNH_nuc"/>
</dbReference>
<accession>A0A5M6CBU9</accession>
<feature type="domain" description="Nuclease associated modular" evidence="1">
    <location>
        <begin position="73"/>
        <end position="93"/>
    </location>
</feature>
<dbReference type="Gene3D" id="1.10.30.50">
    <property type="match status" value="1"/>
</dbReference>
<gene>
    <name evidence="2" type="ORF">F0919_18020</name>
</gene>
<proteinExistence type="predicted"/>
<dbReference type="SUPFAM" id="SSF64496">
    <property type="entry name" value="DNA-binding domain of intron-encoded endonucleases"/>
    <property type="match status" value="1"/>
</dbReference>
<name>A0A5M6CBU9_9BACT</name>
<organism evidence="2 3">
    <name type="scientific">Taibaiella lutea</name>
    <dbReference type="NCBI Taxonomy" id="2608001"/>
    <lineage>
        <taxon>Bacteria</taxon>
        <taxon>Pseudomonadati</taxon>
        <taxon>Bacteroidota</taxon>
        <taxon>Chitinophagia</taxon>
        <taxon>Chitinophagales</taxon>
        <taxon>Chitinophagaceae</taxon>
        <taxon>Taibaiella</taxon>
    </lineage>
</organism>
<evidence type="ECO:0000313" key="3">
    <source>
        <dbReference type="Proteomes" id="UP000323632"/>
    </source>
</evidence>
<reference evidence="2 3" key="1">
    <citation type="submission" date="2019-09" db="EMBL/GenBank/DDBJ databases">
        <title>Genome sequence and assembly of Taibaiella sp.</title>
        <authorList>
            <person name="Chhetri G."/>
        </authorList>
    </citation>
    <scope>NUCLEOTIDE SEQUENCE [LARGE SCALE GENOMIC DNA]</scope>
    <source>
        <strain evidence="2 3">KVB11</strain>
    </source>
</reference>
<dbReference type="EMBL" id="VWSH01000004">
    <property type="protein sequence ID" value="KAA5532678.1"/>
    <property type="molecule type" value="Genomic_DNA"/>
</dbReference>
<dbReference type="AlphaFoldDB" id="A0A5M6CBU9"/>
<protein>
    <recommendedName>
        <fullName evidence="1">Nuclease associated modular domain-containing protein</fullName>
    </recommendedName>
</protein>
<sequence>MGTTREGRIKQFCKKEGMNLDFYNQQVSNGLKWCFKCRKWISKALFNIDNSRWDRLVSKCRFCQRVKVKVVTKGRVSTFKGKLHTEDSKQKMRIINKGPGNPNWKGGISSLILQIRNTERYKKWRRDVYRKDQFTCTHCNVKKAGNNITIDADHIIPLAKIVFEDNIKTIEEALLNERIFEVENGRCLCRKCHKNTPTWGVNINKKIRNGKRK</sequence>
<comment type="caution">
    <text evidence="2">The sequence shown here is derived from an EMBL/GenBank/DDBJ whole genome shotgun (WGS) entry which is preliminary data.</text>
</comment>
<dbReference type="CDD" id="cd00085">
    <property type="entry name" value="HNHc"/>
    <property type="match status" value="1"/>
</dbReference>
<dbReference type="Proteomes" id="UP000323632">
    <property type="component" value="Unassembled WGS sequence"/>
</dbReference>
<evidence type="ECO:0000259" key="1">
    <source>
        <dbReference type="Pfam" id="PF07460"/>
    </source>
</evidence>
<evidence type="ECO:0000313" key="2">
    <source>
        <dbReference type="EMBL" id="KAA5532678.1"/>
    </source>
</evidence>
<dbReference type="GO" id="GO:0003677">
    <property type="term" value="F:DNA binding"/>
    <property type="evidence" value="ECO:0007669"/>
    <property type="project" value="InterPro"/>
</dbReference>
<keyword evidence="3" id="KW-1185">Reference proteome</keyword>
<dbReference type="InterPro" id="IPR003611">
    <property type="entry name" value="NUMOD3"/>
</dbReference>